<reference evidence="2" key="1">
    <citation type="submission" date="2016-04" db="EMBL/GenBank/DDBJ databases">
        <authorList>
            <consortium name="Pathogen Informatics"/>
        </authorList>
    </citation>
    <scope>NUCLEOTIDE SEQUENCE [LARGE SCALE GENOMIC DNA]</scope>
    <source>
        <strain evidence="2">H044680328</strain>
    </source>
</reference>
<sequence>MSMIPLRFRLMFGRRVAYRRAFLDDRGQLTEAGQRVMADLAKFCRVRESITIVSPVTRTVDTHASLQAEGRREVFNRLAYYLNLSEQDIYQLMEREHARPE</sequence>
<dbReference type="STRING" id="123899.SAMEA3906487_00140"/>
<dbReference type="GeneID" id="56588438"/>
<keyword evidence="3" id="KW-1185">Reference proteome</keyword>
<dbReference type="RefSeq" id="WP_025517530.1">
    <property type="nucleotide sequence ID" value="NZ_CP016340.1"/>
</dbReference>
<dbReference type="Proteomes" id="UP000076825">
    <property type="component" value="Chromosome 1"/>
</dbReference>
<organism evidence="2 3">
    <name type="scientific">Bordetella trematum</name>
    <dbReference type="NCBI Taxonomy" id="123899"/>
    <lineage>
        <taxon>Bacteria</taxon>
        <taxon>Pseudomonadati</taxon>
        <taxon>Pseudomonadota</taxon>
        <taxon>Betaproteobacteria</taxon>
        <taxon>Burkholderiales</taxon>
        <taxon>Alcaligenaceae</taxon>
        <taxon>Bordetella</taxon>
    </lineage>
</organism>
<evidence type="ECO:0000313" key="3">
    <source>
        <dbReference type="Proteomes" id="UP000076825"/>
    </source>
</evidence>
<evidence type="ECO:0000313" key="2">
    <source>
        <dbReference type="EMBL" id="SAI66192.1"/>
    </source>
</evidence>
<dbReference type="InterPro" id="IPR057447">
    <property type="entry name" value="Bbp19-like_phage"/>
</dbReference>
<feature type="domain" description="Bbp19-like phage" evidence="1">
    <location>
        <begin position="18"/>
        <end position="94"/>
    </location>
</feature>
<name>A0A157S6Z6_9BORD</name>
<protein>
    <recommendedName>
        <fullName evidence="1">Bbp19-like phage domain-containing protein</fullName>
    </recommendedName>
</protein>
<dbReference type="PATRIC" id="fig|123899.6.peg.129"/>
<dbReference type="Pfam" id="PF25181">
    <property type="entry name" value="Phage_Bbp19"/>
    <property type="match status" value="1"/>
</dbReference>
<gene>
    <name evidence="2" type="ORF">SAMEA3906487_00140</name>
</gene>
<accession>A0A157S6Z6</accession>
<dbReference type="AlphaFoldDB" id="A0A157S6Z6"/>
<evidence type="ECO:0000259" key="1">
    <source>
        <dbReference type="Pfam" id="PF25181"/>
    </source>
</evidence>
<dbReference type="KEGG" id="btrm:SAMEA390648700140"/>
<dbReference type="OrthoDB" id="9021673at2"/>
<dbReference type="EMBL" id="LT546645">
    <property type="protein sequence ID" value="SAI66192.1"/>
    <property type="molecule type" value="Genomic_DNA"/>
</dbReference>
<proteinExistence type="predicted"/>